<dbReference type="InterPro" id="IPR011047">
    <property type="entry name" value="Quinoprotein_ADH-like_sf"/>
</dbReference>
<evidence type="ECO:0000313" key="3">
    <source>
        <dbReference type="EMBL" id="MDN7244642.1"/>
    </source>
</evidence>
<feature type="domain" description="Bacterial Ig" evidence="2">
    <location>
        <begin position="443"/>
        <end position="522"/>
    </location>
</feature>
<dbReference type="RefSeq" id="WP_301855099.1">
    <property type="nucleotide sequence ID" value="NZ_JAUJWU010000001.1"/>
</dbReference>
<gene>
    <name evidence="3" type="ORF">QWY13_03970</name>
</gene>
<organism evidence="3 4">
    <name type="scientific">Planococcus shenhongbingii</name>
    <dbReference type="NCBI Taxonomy" id="3058398"/>
    <lineage>
        <taxon>Bacteria</taxon>
        <taxon>Bacillati</taxon>
        <taxon>Bacillota</taxon>
        <taxon>Bacilli</taxon>
        <taxon>Bacillales</taxon>
        <taxon>Caryophanaceae</taxon>
        <taxon>Planococcus</taxon>
    </lineage>
</organism>
<name>A0ABT8NAE8_9BACL</name>
<protein>
    <submittedName>
        <fullName evidence="3">Ig-like domain-containing protein</fullName>
    </submittedName>
</protein>
<dbReference type="InterPro" id="IPR013783">
    <property type="entry name" value="Ig-like_fold"/>
</dbReference>
<evidence type="ECO:0000313" key="4">
    <source>
        <dbReference type="Proteomes" id="UP001172142"/>
    </source>
</evidence>
<evidence type="ECO:0000259" key="2">
    <source>
        <dbReference type="Pfam" id="PF17936"/>
    </source>
</evidence>
<feature type="chain" id="PRO_5045251493" evidence="1">
    <location>
        <begin position="27"/>
        <end position="686"/>
    </location>
</feature>
<dbReference type="SUPFAM" id="SSF50998">
    <property type="entry name" value="Quinoprotein alcohol dehydrogenase-like"/>
    <property type="match status" value="1"/>
</dbReference>
<dbReference type="Gene3D" id="2.60.40.10">
    <property type="entry name" value="Immunoglobulins"/>
    <property type="match status" value="3"/>
</dbReference>
<dbReference type="Proteomes" id="UP001172142">
    <property type="component" value="Unassembled WGS sequence"/>
</dbReference>
<accession>A0ABT8NAE8</accession>
<keyword evidence="4" id="KW-1185">Reference proteome</keyword>
<dbReference type="Pfam" id="PF17936">
    <property type="entry name" value="Big_6"/>
    <property type="match status" value="3"/>
</dbReference>
<keyword evidence="1" id="KW-0732">Signal</keyword>
<feature type="domain" description="Bacterial Ig" evidence="2">
    <location>
        <begin position="607"/>
        <end position="685"/>
    </location>
</feature>
<evidence type="ECO:0000256" key="1">
    <source>
        <dbReference type="SAM" id="SignalP"/>
    </source>
</evidence>
<feature type="signal peptide" evidence="1">
    <location>
        <begin position="1"/>
        <end position="26"/>
    </location>
</feature>
<feature type="domain" description="Bacterial Ig" evidence="2">
    <location>
        <begin position="526"/>
        <end position="604"/>
    </location>
</feature>
<sequence length="686" mass="75149">MKKLLLLFIGAVLLIPVSFHPAAAAAADTFMDVKEIPSSDLNELRIFDDQLITANRTSSRHVVRISSYSKTGDLNWEITGSGPGPYAIAEDRFVTMNKNRDLMEIYSTKTGKVLKTVKAAFADTLPRIYINEKYIILSSISGGEFYTDGFAVYDIDGKFLFRGKADGFLGGALFNNSFVYQDFKGVNFVHLPARQQVWHVPLEARWTHEHTLMPVDNIIFPRGFEKKAGTDPALENEIMLSVDVRTGEVFEKMDFGKYEDQTYTHFKEFGFLVNPYAEDIFNFYHFDGTKKMTLQMESPAIKQLKEDNFVSGVYYNSYSDLIASQQGLYYFKSYIDTEDRYVFSSIKGLDQTGKVKFEKVLDDIVYDIATTDSDKLFAIRGANKKIPDRSFGLNVYDPDGTLLDTIETDFIRFLESDGSNLYGYGGSTLYIFQESEAKKDVTAPSTPYVNALDSTDTTMTGKAETGTKVYAYAGDGKIGEATAVWGTFSGRISRVPSGAEITVVAVDKAGNQSAEKIVKVIDKTPPPVPSVDPVGDNSIAVSGKAESGAKVHVYAGSKKLGEAPAKSGKYSLKIAKQKVGTTITAHAIDPAKNKSSNKNVKVADKTAPTVPTVNSITSKTTTVSGKAETGAVLFIYNGTKKIGQGTVDSKGNFKVKITAQKKGSALKIYAQDKAGNKSVSKTVKVN</sequence>
<dbReference type="InterPro" id="IPR041498">
    <property type="entry name" value="Big_6"/>
</dbReference>
<proteinExistence type="predicted"/>
<dbReference type="NCBIfam" id="NF033510">
    <property type="entry name" value="Ca_tandemer"/>
    <property type="match status" value="1"/>
</dbReference>
<reference evidence="3 4" key="1">
    <citation type="submission" date="2023-07" db="EMBL/GenBank/DDBJ databases">
        <title>Novel species in genus Planococcus.</title>
        <authorList>
            <person name="Ning S."/>
        </authorList>
    </citation>
    <scope>NUCLEOTIDE SEQUENCE [LARGE SCALE GENOMIC DNA]</scope>
    <source>
        <strain evidence="3 4">N017</strain>
    </source>
</reference>
<dbReference type="EMBL" id="JAUJWU010000001">
    <property type="protein sequence ID" value="MDN7244642.1"/>
    <property type="molecule type" value="Genomic_DNA"/>
</dbReference>
<comment type="caution">
    <text evidence="3">The sequence shown here is derived from an EMBL/GenBank/DDBJ whole genome shotgun (WGS) entry which is preliminary data.</text>
</comment>